<sequence>MKAIVRLTLLIACICFTTETMQAQFFKKLGKKVTNAVERTVERKAERKAEKTTDKTIDTIFSKKEKEASSQDASSNFETKGSAILKHNSTYGNVQIDNVGTTKVEKGDNFYKIYSSWWSHEADIYDGFVLKIKSQDILKEGEKGFDKNKRHVFKIPEEATLKIAYDPLLPYEKEHQDGSKRAVTDEYQNYNITTGEVTVDVMNNDQIQISFSGDAMFTKITRTGTGTEDYTRSQYPNSISGGIEVYSPQYNIVKTASDDNKIRNKKWEEVSKGDASNNSAGVYVFTLKSVNKVTDLRENKSYTMSYLMNSNTSYVGIKADMGEYNDNGMQGESIIVMDGDEAHIFVETAGMKFKMSPKARQKQKANPTEQLGNYDANKFKKTGRTKTILGATCYEYTYTDGTDHMEMWIAPSVNVPNWFMQNKSYLEGHIMEYTITSKDGSMKSEVISIEDNIRKEIRAKDYKKMF</sequence>
<dbReference type="InterPro" id="IPR025524">
    <property type="entry name" value="DUF4412"/>
</dbReference>
<feature type="chain" id="PRO_5045648235" evidence="1">
    <location>
        <begin position="24"/>
        <end position="466"/>
    </location>
</feature>
<name>A0ABU2YB30_9FLAO</name>
<proteinExistence type="predicted"/>
<evidence type="ECO:0000259" key="2">
    <source>
        <dbReference type="Pfam" id="PF14371"/>
    </source>
</evidence>
<organism evidence="3 4">
    <name type="scientific">Patiriisocius hiemis</name>
    <dbReference type="NCBI Taxonomy" id="3075604"/>
    <lineage>
        <taxon>Bacteria</taxon>
        <taxon>Pseudomonadati</taxon>
        <taxon>Bacteroidota</taxon>
        <taxon>Flavobacteriia</taxon>
        <taxon>Flavobacteriales</taxon>
        <taxon>Flavobacteriaceae</taxon>
        <taxon>Patiriisocius</taxon>
    </lineage>
</organism>
<evidence type="ECO:0000313" key="4">
    <source>
        <dbReference type="Proteomes" id="UP001254488"/>
    </source>
</evidence>
<protein>
    <submittedName>
        <fullName evidence="3">DUF4412 domain-containing protein</fullName>
    </submittedName>
</protein>
<keyword evidence="1" id="KW-0732">Signal</keyword>
<comment type="caution">
    <text evidence="3">The sequence shown here is derived from an EMBL/GenBank/DDBJ whole genome shotgun (WGS) entry which is preliminary data.</text>
</comment>
<accession>A0ABU2YB30</accession>
<feature type="domain" description="DUF4412" evidence="2">
    <location>
        <begin position="302"/>
        <end position="413"/>
    </location>
</feature>
<dbReference type="Proteomes" id="UP001254488">
    <property type="component" value="Unassembled WGS sequence"/>
</dbReference>
<evidence type="ECO:0000256" key="1">
    <source>
        <dbReference type="SAM" id="SignalP"/>
    </source>
</evidence>
<gene>
    <name evidence="3" type="ORF">RM538_05215</name>
</gene>
<reference evidence="3 4" key="1">
    <citation type="submission" date="2023-09" db="EMBL/GenBank/DDBJ databases">
        <authorList>
            <person name="Rey-Velasco X."/>
        </authorList>
    </citation>
    <scope>NUCLEOTIDE SEQUENCE [LARGE SCALE GENOMIC DNA]</scope>
    <source>
        <strain evidence="3 4">W242</strain>
    </source>
</reference>
<dbReference type="Pfam" id="PF14371">
    <property type="entry name" value="DUF4412"/>
    <property type="match status" value="1"/>
</dbReference>
<feature type="signal peptide" evidence="1">
    <location>
        <begin position="1"/>
        <end position="23"/>
    </location>
</feature>
<evidence type="ECO:0000313" key="3">
    <source>
        <dbReference type="EMBL" id="MDT0555393.1"/>
    </source>
</evidence>
<keyword evidence="4" id="KW-1185">Reference proteome</keyword>
<dbReference type="RefSeq" id="WP_311332347.1">
    <property type="nucleotide sequence ID" value="NZ_JAVRHZ010000002.1"/>
</dbReference>
<dbReference type="EMBL" id="JAVRHZ010000002">
    <property type="protein sequence ID" value="MDT0555393.1"/>
    <property type="molecule type" value="Genomic_DNA"/>
</dbReference>